<evidence type="ECO:0000313" key="9">
    <source>
        <dbReference type="Proteomes" id="UP001321749"/>
    </source>
</evidence>
<dbReference type="InterPro" id="IPR008927">
    <property type="entry name" value="6-PGluconate_DH-like_C_sf"/>
</dbReference>
<dbReference type="AlphaFoldDB" id="A0AAV9HBG4"/>
<dbReference type="NCBIfam" id="TIGR00745">
    <property type="entry name" value="apbA_panE"/>
    <property type="match status" value="1"/>
</dbReference>
<dbReference type="InterPro" id="IPR013752">
    <property type="entry name" value="KPA_reductase"/>
</dbReference>
<dbReference type="PANTHER" id="PTHR43765">
    <property type="entry name" value="2-DEHYDROPANTOATE 2-REDUCTASE-RELATED"/>
    <property type="match status" value="1"/>
</dbReference>
<reference evidence="8" key="1">
    <citation type="journal article" date="2023" name="Mol. Phylogenet. Evol.">
        <title>Genome-scale phylogeny and comparative genomics of the fungal order Sordariales.</title>
        <authorList>
            <person name="Hensen N."/>
            <person name="Bonometti L."/>
            <person name="Westerberg I."/>
            <person name="Brannstrom I.O."/>
            <person name="Guillou S."/>
            <person name="Cros-Aarteil S."/>
            <person name="Calhoun S."/>
            <person name="Haridas S."/>
            <person name="Kuo A."/>
            <person name="Mondo S."/>
            <person name="Pangilinan J."/>
            <person name="Riley R."/>
            <person name="LaButti K."/>
            <person name="Andreopoulos B."/>
            <person name="Lipzen A."/>
            <person name="Chen C."/>
            <person name="Yan M."/>
            <person name="Daum C."/>
            <person name="Ng V."/>
            <person name="Clum A."/>
            <person name="Steindorff A."/>
            <person name="Ohm R.A."/>
            <person name="Martin F."/>
            <person name="Silar P."/>
            <person name="Natvig D.O."/>
            <person name="Lalanne C."/>
            <person name="Gautier V."/>
            <person name="Ament-Velasquez S.L."/>
            <person name="Kruys A."/>
            <person name="Hutchinson M.I."/>
            <person name="Powell A.J."/>
            <person name="Barry K."/>
            <person name="Miller A.N."/>
            <person name="Grigoriev I.V."/>
            <person name="Debuchy R."/>
            <person name="Gladieux P."/>
            <person name="Hiltunen Thoren M."/>
            <person name="Johannesson H."/>
        </authorList>
    </citation>
    <scope>NUCLEOTIDE SEQUENCE</scope>
    <source>
        <strain evidence="8">PSN324</strain>
    </source>
</reference>
<accession>A0AAV9HBG4</accession>
<dbReference type="PANTHER" id="PTHR43765:SF2">
    <property type="entry name" value="2-DEHYDROPANTOATE 2-REDUCTASE"/>
    <property type="match status" value="1"/>
</dbReference>
<dbReference type="GO" id="GO:0050661">
    <property type="term" value="F:NADP binding"/>
    <property type="evidence" value="ECO:0007669"/>
    <property type="project" value="TreeGrafter"/>
</dbReference>
<evidence type="ECO:0000256" key="1">
    <source>
        <dbReference type="ARBA" id="ARBA00007870"/>
    </source>
</evidence>
<sequence>MASTTTETSQKPHDDPENTIHILGLGNIGKYVAHALRKHNPDLPITLLFHKRVMLGAWQKEGQTITSIRQSPQLDERNGQGGFNIELLGNLPKGAKSESTSQGPIRNLIVATKSYRTATAIKPLKHRLDKDSNILFLQNGMGASDKVSQRWFPDQENRPTYYAGICSAGVNSPPEEVFSFIHAGLGPLIVGRTDVMVWRLVSHQAPSPADNSLVRALHEASPTLMTTLTNPTDIYVEQLKKLAINAIINPLTAIFGCRNGEVFGTHQRIKIIKDLISKEIGPTLRTLVPRSLPPEQAHIFDDDQLFATAQQVAEKTAANFSSMLQDTRQGKQTEIDFILGYLSRWAAKRKIPRPQIYRMIGLMGEIKPRYYQKEEGKCITDSGEPFCSFVWPGIDWSKEVPVQAKL</sequence>
<keyword evidence="9" id="KW-1185">Reference proteome</keyword>
<keyword evidence="4" id="KW-0560">Oxidoreductase</keyword>
<feature type="domain" description="Ketopantoate reductase C-terminal" evidence="7">
    <location>
        <begin position="234"/>
        <end position="363"/>
    </location>
</feature>
<evidence type="ECO:0000256" key="2">
    <source>
        <dbReference type="ARBA" id="ARBA00013014"/>
    </source>
</evidence>
<protein>
    <recommendedName>
        <fullName evidence="2">2-dehydropantoate 2-reductase</fullName>
        <ecNumber evidence="2">1.1.1.169</ecNumber>
    </recommendedName>
    <alternativeName>
        <fullName evidence="5">Ketopantoate reductase</fullName>
    </alternativeName>
</protein>
<proteinExistence type="inferred from homology"/>
<dbReference type="Gene3D" id="3.40.50.720">
    <property type="entry name" value="NAD(P)-binding Rossmann-like Domain"/>
    <property type="match status" value="1"/>
</dbReference>
<evidence type="ECO:0000259" key="7">
    <source>
        <dbReference type="Pfam" id="PF08546"/>
    </source>
</evidence>
<dbReference type="EMBL" id="MU865106">
    <property type="protein sequence ID" value="KAK4457589.1"/>
    <property type="molecule type" value="Genomic_DNA"/>
</dbReference>
<evidence type="ECO:0000256" key="5">
    <source>
        <dbReference type="ARBA" id="ARBA00032024"/>
    </source>
</evidence>
<dbReference type="InterPro" id="IPR003710">
    <property type="entry name" value="ApbA"/>
</dbReference>
<dbReference type="Pfam" id="PF08546">
    <property type="entry name" value="ApbA_C"/>
    <property type="match status" value="1"/>
</dbReference>
<dbReference type="EC" id="1.1.1.169" evidence="2"/>
<comment type="caution">
    <text evidence="8">The sequence shown here is derived from an EMBL/GenBank/DDBJ whole genome shotgun (WGS) entry which is preliminary data.</text>
</comment>
<gene>
    <name evidence="8" type="ORF">QBC42DRAFT_188140</name>
</gene>
<reference evidence="8" key="2">
    <citation type="submission" date="2023-06" db="EMBL/GenBank/DDBJ databases">
        <authorList>
            <consortium name="Lawrence Berkeley National Laboratory"/>
            <person name="Mondo S.J."/>
            <person name="Hensen N."/>
            <person name="Bonometti L."/>
            <person name="Westerberg I."/>
            <person name="Brannstrom I.O."/>
            <person name="Guillou S."/>
            <person name="Cros-Aarteil S."/>
            <person name="Calhoun S."/>
            <person name="Haridas S."/>
            <person name="Kuo A."/>
            <person name="Pangilinan J."/>
            <person name="Riley R."/>
            <person name="Labutti K."/>
            <person name="Andreopoulos B."/>
            <person name="Lipzen A."/>
            <person name="Chen C."/>
            <person name="Yanf M."/>
            <person name="Daum C."/>
            <person name="Ng V."/>
            <person name="Clum A."/>
            <person name="Steindorff A."/>
            <person name="Ohm R."/>
            <person name="Martin F."/>
            <person name="Silar P."/>
            <person name="Natvig D."/>
            <person name="Lalanne C."/>
            <person name="Gautier V."/>
            <person name="Ament-Velasquez S.L."/>
            <person name="Kruys A."/>
            <person name="Hutchinson M.I."/>
            <person name="Powell A.J."/>
            <person name="Barry K."/>
            <person name="Miller A.N."/>
            <person name="Grigoriev I.V."/>
            <person name="Debuchy R."/>
            <person name="Gladieux P."/>
            <person name="Thoren M.H."/>
            <person name="Johannesson H."/>
        </authorList>
    </citation>
    <scope>NUCLEOTIDE SEQUENCE</scope>
    <source>
        <strain evidence="8">PSN324</strain>
    </source>
</reference>
<dbReference type="InterPro" id="IPR036291">
    <property type="entry name" value="NAD(P)-bd_dom_sf"/>
</dbReference>
<evidence type="ECO:0000256" key="3">
    <source>
        <dbReference type="ARBA" id="ARBA00022857"/>
    </source>
</evidence>
<dbReference type="GO" id="GO:0015940">
    <property type="term" value="P:pantothenate biosynthetic process"/>
    <property type="evidence" value="ECO:0007669"/>
    <property type="project" value="InterPro"/>
</dbReference>
<dbReference type="Gene3D" id="1.10.1040.10">
    <property type="entry name" value="N-(1-d-carboxylethyl)-l-norvaline Dehydrogenase, domain 2"/>
    <property type="match status" value="1"/>
</dbReference>
<keyword evidence="3" id="KW-0521">NADP</keyword>
<dbReference type="GO" id="GO:0008677">
    <property type="term" value="F:2-dehydropantoate 2-reductase activity"/>
    <property type="evidence" value="ECO:0007669"/>
    <property type="project" value="UniProtKB-EC"/>
</dbReference>
<evidence type="ECO:0000259" key="6">
    <source>
        <dbReference type="Pfam" id="PF02558"/>
    </source>
</evidence>
<comment type="similarity">
    <text evidence="1">Belongs to the ketopantoate reductase family.</text>
</comment>
<dbReference type="Pfam" id="PF02558">
    <property type="entry name" value="ApbA"/>
    <property type="match status" value="1"/>
</dbReference>
<dbReference type="Proteomes" id="UP001321749">
    <property type="component" value="Unassembled WGS sequence"/>
</dbReference>
<dbReference type="SUPFAM" id="SSF51735">
    <property type="entry name" value="NAD(P)-binding Rossmann-fold domains"/>
    <property type="match status" value="1"/>
</dbReference>
<dbReference type="InterPro" id="IPR013332">
    <property type="entry name" value="KPR_N"/>
</dbReference>
<feature type="domain" description="Ketopantoate reductase N-terminal" evidence="6">
    <location>
        <begin position="20"/>
        <end position="192"/>
    </location>
</feature>
<name>A0AAV9HBG4_9PEZI</name>
<evidence type="ECO:0000256" key="4">
    <source>
        <dbReference type="ARBA" id="ARBA00023002"/>
    </source>
</evidence>
<dbReference type="SUPFAM" id="SSF48179">
    <property type="entry name" value="6-phosphogluconate dehydrogenase C-terminal domain-like"/>
    <property type="match status" value="1"/>
</dbReference>
<dbReference type="GO" id="GO:0005739">
    <property type="term" value="C:mitochondrion"/>
    <property type="evidence" value="ECO:0007669"/>
    <property type="project" value="TreeGrafter"/>
</dbReference>
<dbReference type="InterPro" id="IPR013328">
    <property type="entry name" value="6PGD_dom2"/>
</dbReference>
<dbReference type="InterPro" id="IPR050838">
    <property type="entry name" value="Ketopantoate_reductase"/>
</dbReference>
<evidence type="ECO:0000313" key="8">
    <source>
        <dbReference type="EMBL" id="KAK4457589.1"/>
    </source>
</evidence>
<organism evidence="8 9">
    <name type="scientific">Cladorrhinum samala</name>
    <dbReference type="NCBI Taxonomy" id="585594"/>
    <lineage>
        <taxon>Eukaryota</taxon>
        <taxon>Fungi</taxon>
        <taxon>Dikarya</taxon>
        <taxon>Ascomycota</taxon>
        <taxon>Pezizomycotina</taxon>
        <taxon>Sordariomycetes</taxon>
        <taxon>Sordariomycetidae</taxon>
        <taxon>Sordariales</taxon>
        <taxon>Podosporaceae</taxon>
        <taxon>Cladorrhinum</taxon>
    </lineage>
</organism>